<organism evidence="2 3">
    <name type="scientific">Petromyzon marinus</name>
    <name type="common">Sea lamprey</name>
    <dbReference type="NCBI Taxonomy" id="7757"/>
    <lineage>
        <taxon>Eukaryota</taxon>
        <taxon>Metazoa</taxon>
        <taxon>Chordata</taxon>
        <taxon>Craniata</taxon>
        <taxon>Vertebrata</taxon>
        <taxon>Cyclostomata</taxon>
        <taxon>Hyperoartia</taxon>
        <taxon>Petromyzontiformes</taxon>
        <taxon>Petromyzontidae</taxon>
        <taxon>Petromyzon</taxon>
    </lineage>
</organism>
<reference evidence="3" key="1">
    <citation type="submission" date="2025-08" db="UniProtKB">
        <authorList>
            <consortium name="RefSeq"/>
        </authorList>
    </citation>
    <scope>IDENTIFICATION</scope>
    <source>
        <tissue evidence="3">Sperm</tissue>
    </source>
</reference>
<sequence length="139" mass="15043">MRLYLANNNNNTQNRTAQDEVGSERTPKPSPAPNKPGVQPPVKPKPPRPSKPPCPAGTPTAPHGTPTAPHGTPTAPHGTPPAPLALRRELEELRTQLEAHGRQRRLDVAHVTRTLQEGRRSLDSLRVEVAKLQSALQAP</sequence>
<evidence type="ECO:0000313" key="3">
    <source>
        <dbReference type="RefSeq" id="XP_032828606.1"/>
    </source>
</evidence>
<evidence type="ECO:0000256" key="1">
    <source>
        <dbReference type="SAM" id="MobiDB-lite"/>
    </source>
</evidence>
<proteinExistence type="predicted"/>
<feature type="compositionally biased region" description="Low complexity" evidence="1">
    <location>
        <begin position="1"/>
        <end position="16"/>
    </location>
</feature>
<name>A0AAJ7XBS7_PETMA</name>
<accession>A0AAJ7XBS7</accession>
<evidence type="ECO:0000313" key="2">
    <source>
        <dbReference type="Proteomes" id="UP001318040"/>
    </source>
</evidence>
<dbReference type="Proteomes" id="UP001318040">
    <property type="component" value="Chromosome 49"/>
</dbReference>
<dbReference type="AlphaFoldDB" id="A0AAJ7XBS7"/>
<feature type="region of interest" description="Disordered" evidence="1">
    <location>
        <begin position="1"/>
        <end position="83"/>
    </location>
</feature>
<feature type="compositionally biased region" description="Low complexity" evidence="1">
    <location>
        <begin position="57"/>
        <end position="77"/>
    </location>
</feature>
<protein>
    <submittedName>
        <fullName evidence="3">Protein tonB2-like</fullName>
    </submittedName>
</protein>
<dbReference type="KEGG" id="pmrn:116952956"/>
<keyword evidence="2" id="KW-1185">Reference proteome</keyword>
<feature type="compositionally biased region" description="Pro residues" evidence="1">
    <location>
        <begin position="28"/>
        <end position="56"/>
    </location>
</feature>
<gene>
    <name evidence="3" type="primary">LOC116952956</name>
</gene>
<dbReference type="RefSeq" id="XP_032828606.1">
    <property type="nucleotide sequence ID" value="XM_032972715.1"/>
</dbReference>